<dbReference type="InterPro" id="IPR051214">
    <property type="entry name" value="GH32_Enzymes"/>
</dbReference>
<evidence type="ECO:0000259" key="4">
    <source>
        <dbReference type="Pfam" id="PF00251"/>
    </source>
</evidence>
<dbReference type="InterPro" id="IPR013148">
    <property type="entry name" value="Glyco_hydro_32_N"/>
</dbReference>
<dbReference type="Proteomes" id="UP000474967">
    <property type="component" value="Unassembled WGS sequence"/>
</dbReference>
<sequence>MLRLAASWVWDFWIADDGDVYHLFFLKASRALLDPDRRHWRATIGHATSKDLKTWTEHADAVIPDDAPAFDDLATWTGSVVRDDSGQWRMFYTAVSRSEGGLSQRISSVVSDDLFTWRREPARQVLEPDPRWYETAATREWPDQAWRDPWVFRDGDIWHMLITARANQGDPDNRGVVGHATSSDLTTWAVQPPLSEPGSGFGHLEVVQTLVVDGKPVGLFSCLASELSRDRYADDPVGGIWAFPTDSLAGPFRIPDAYRITDERLYVGRLVQDRAGQWQLLAFQNNDDHGRWVGEITDPQPVEWHDGRLRIPANDRADALNDPVPS</sequence>
<keyword evidence="2 5" id="KW-0378">Hydrolase</keyword>
<comment type="similarity">
    <text evidence="1">Belongs to the glycosyl hydrolase 32 family.</text>
</comment>
<keyword evidence="6" id="KW-1185">Reference proteome</keyword>
<evidence type="ECO:0000256" key="1">
    <source>
        <dbReference type="ARBA" id="ARBA00009902"/>
    </source>
</evidence>
<dbReference type="SUPFAM" id="SSF75005">
    <property type="entry name" value="Arabinanase/levansucrase/invertase"/>
    <property type="match status" value="1"/>
</dbReference>
<dbReference type="PANTHER" id="PTHR43101">
    <property type="entry name" value="BETA-FRUCTOSIDASE"/>
    <property type="match status" value="1"/>
</dbReference>
<dbReference type="Gene3D" id="2.115.10.20">
    <property type="entry name" value="Glycosyl hydrolase domain, family 43"/>
    <property type="match status" value="1"/>
</dbReference>
<comment type="caution">
    <text evidence="5">The sequence shown here is derived from an EMBL/GenBank/DDBJ whole genome shotgun (WGS) entry which is preliminary data.</text>
</comment>
<evidence type="ECO:0000313" key="5">
    <source>
        <dbReference type="EMBL" id="NEN04315.1"/>
    </source>
</evidence>
<dbReference type="RefSeq" id="WP_163287461.1">
    <property type="nucleotide sequence ID" value="NZ_JAAGWY010000001.1"/>
</dbReference>
<reference evidence="5 6" key="1">
    <citation type="journal article" date="2014" name="J. Microbiol.">
        <title>Diaminobutyricibacter tongyongensis gen. nov., sp. nov. and Homoserinibacter gongjuensis gen. nov., sp. nov. belong to the family Microbacteriaceae.</title>
        <authorList>
            <person name="Kim S.J."/>
            <person name="Ahn J.H."/>
            <person name="Weon H.Y."/>
            <person name="Hamada M."/>
            <person name="Suzuki K."/>
            <person name="Kwon S.W."/>
        </authorList>
    </citation>
    <scope>NUCLEOTIDE SEQUENCE [LARGE SCALE GENOMIC DNA]</scope>
    <source>
        <strain evidence="5 6">NBRC 108724</strain>
    </source>
</reference>
<keyword evidence="3" id="KW-0326">Glycosidase</keyword>
<feature type="domain" description="Glycosyl hydrolase family 32 N-terminal" evidence="4">
    <location>
        <begin position="19"/>
        <end position="217"/>
    </location>
</feature>
<proteinExistence type="inferred from homology"/>
<evidence type="ECO:0000256" key="3">
    <source>
        <dbReference type="ARBA" id="ARBA00023295"/>
    </source>
</evidence>
<dbReference type="PANTHER" id="PTHR43101:SF1">
    <property type="entry name" value="BETA-FRUCTOSIDASE"/>
    <property type="match status" value="1"/>
</dbReference>
<dbReference type="AlphaFoldDB" id="A0A6L9XSQ2"/>
<gene>
    <name evidence="5" type="ORF">G3T36_00365</name>
</gene>
<dbReference type="Pfam" id="PF00251">
    <property type="entry name" value="Glyco_hydro_32N"/>
    <property type="match status" value="1"/>
</dbReference>
<dbReference type="EMBL" id="JAAGWY010000001">
    <property type="protein sequence ID" value="NEN04315.1"/>
    <property type="molecule type" value="Genomic_DNA"/>
</dbReference>
<accession>A0A6L9XSQ2</accession>
<dbReference type="CDD" id="cd18609">
    <property type="entry name" value="GH32-like"/>
    <property type="match status" value="1"/>
</dbReference>
<dbReference type="InterPro" id="IPR023296">
    <property type="entry name" value="Glyco_hydro_beta-prop_sf"/>
</dbReference>
<evidence type="ECO:0000256" key="2">
    <source>
        <dbReference type="ARBA" id="ARBA00022801"/>
    </source>
</evidence>
<evidence type="ECO:0000313" key="6">
    <source>
        <dbReference type="Proteomes" id="UP000474967"/>
    </source>
</evidence>
<name>A0A6L9XSQ2_9MICO</name>
<protein>
    <submittedName>
        <fullName evidence="5">Glycosyl hydrolase family 32</fullName>
    </submittedName>
</protein>
<organism evidence="5 6">
    <name type="scientific">Leifsonia tongyongensis</name>
    <dbReference type="NCBI Taxonomy" id="1268043"/>
    <lineage>
        <taxon>Bacteria</taxon>
        <taxon>Bacillati</taxon>
        <taxon>Actinomycetota</taxon>
        <taxon>Actinomycetes</taxon>
        <taxon>Micrococcales</taxon>
        <taxon>Microbacteriaceae</taxon>
        <taxon>Leifsonia</taxon>
    </lineage>
</organism>
<dbReference type="GO" id="GO:0016798">
    <property type="term" value="F:hydrolase activity, acting on glycosyl bonds"/>
    <property type="evidence" value="ECO:0007669"/>
    <property type="project" value="UniProtKB-KW"/>
</dbReference>